<evidence type="ECO:0000256" key="1">
    <source>
        <dbReference type="SAM" id="MobiDB-lite"/>
    </source>
</evidence>
<evidence type="ECO:0000256" key="2">
    <source>
        <dbReference type="SAM" id="SignalP"/>
    </source>
</evidence>
<sequence length="149" mass="14670">MNATNLSRTTTLAATALIAGVLGFTLTACGEQQQAPTAGSGVATPPADRSVPVVGGPSKAPASSRSTSSTAADASECGRVGGPDGALHVRIAGGDVSCETAMSIAKEYSPLIATGKSQTVSGWDCGPSTAAGELARCSRDDQAVAFTVQ</sequence>
<dbReference type="Proteomes" id="UP001589783">
    <property type="component" value="Unassembled WGS sequence"/>
</dbReference>
<feature type="signal peptide" evidence="2">
    <location>
        <begin position="1"/>
        <end position="30"/>
    </location>
</feature>
<dbReference type="RefSeq" id="WP_382359557.1">
    <property type="nucleotide sequence ID" value="NZ_JBHLWV010000002.1"/>
</dbReference>
<keyword evidence="4" id="KW-1185">Reference proteome</keyword>
<evidence type="ECO:0008006" key="5">
    <source>
        <dbReference type="Google" id="ProtNLM"/>
    </source>
</evidence>
<name>A0ABV6H3K0_9ACTN</name>
<evidence type="ECO:0000313" key="4">
    <source>
        <dbReference type="Proteomes" id="UP001589783"/>
    </source>
</evidence>
<protein>
    <recommendedName>
        <fullName evidence="5">Secreted protein</fullName>
    </recommendedName>
</protein>
<proteinExistence type="predicted"/>
<organism evidence="3 4">
    <name type="scientific">Gordonia phosphorivorans</name>
    <dbReference type="NCBI Taxonomy" id="1056982"/>
    <lineage>
        <taxon>Bacteria</taxon>
        <taxon>Bacillati</taxon>
        <taxon>Actinomycetota</taxon>
        <taxon>Actinomycetes</taxon>
        <taxon>Mycobacteriales</taxon>
        <taxon>Gordoniaceae</taxon>
        <taxon>Gordonia</taxon>
    </lineage>
</organism>
<gene>
    <name evidence="3" type="ORF">ACFFJD_00965</name>
</gene>
<accession>A0ABV6H3K0</accession>
<feature type="compositionally biased region" description="Low complexity" evidence="1">
    <location>
        <begin position="57"/>
        <end position="75"/>
    </location>
</feature>
<reference evidence="3 4" key="1">
    <citation type="submission" date="2024-09" db="EMBL/GenBank/DDBJ databases">
        <authorList>
            <person name="Sun Q."/>
            <person name="Mori K."/>
        </authorList>
    </citation>
    <scope>NUCLEOTIDE SEQUENCE [LARGE SCALE GENOMIC DNA]</scope>
    <source>
        <strain evidence="3 4">CCM 7957</strain>
    </source>
</reference>
<keyword evidence="2" id="KW-0732">Signal</keyword>
<evidence type="ECO:0000313" key="3">
    <source>
        <dbReference type="EMBL" id="MFC0313428.1"/>
    </source>
</evidence>
<dbReference type="EMBL" id="JBHLWV010000002">
    <property type="protein sequence ID" value="MFC0313428.1"/>
    <property type="molecule type" value="Genomic_DNA"/>
</dbReference>
<feature type="region of interest" description="Disordered" evidence="1">
    <location>
        <begin position="35"/>
        <end position="80"/>
    </location>
</feature>
<feature type="chain" id="PRO_5045887423" description="Secreted protein" evidence="2">
    <location>
        <begin position="31"/>
        <end position="149"/>
    </location>
</feature>
<comment type="caution">
    <text evidence="3">The sequence shown here is derived from an EMBL/GenBank/DDBJ whole genome shotgun (WGS) entry which is preliminary data.</text>
</comment>